<dbReference type="SUPFAM" id="SSF49899">
    <property type="entry name" value="Concanavalin A-like lectins/glucanases"/>
    <property type="match status" value="1"/>
</dbReference>
<dbReference type="Proteomes" id="UP000789595">
    <property type="component" value="Unassembled WGS sequence"/>
</dbReference>
<keyword evidence="3" id="KW-0472">Membrane</keyword>
<evidence type="ECO:0000256" key="3">
    <source>
        <dbReference type="SAM" id="Phobius"/>
    </source>
</evidence>
<dbReference type="PANTHER" id="PTHR44103">
    <property type="entry name" value="PROPROTEIN CONVERTASE P"/>
    <property type="match status" value="1"/>
</dbReference>
<dbReference type="CDD" id="cd00201">
    <property type="entry name" value="WW"/>
    <property type="match status" value="1"/>
</dbReference>
<feature type="region of interest" description="Disordered" evidence="2">
    <location>
        <begin position="3031"/>
        <end position="3056"/>
    </location>
</feature>
<gene>
    <name evidence="6" type="ORF">PECAL_3P28350</name>
</gene>
<organism evidence="6 7">
    <name type="scientific">Pelagomonas calceolata</name>
    <dbReference type="NCBI Taxonomy" id="35677"/>
    <lineage>
        <taxon>Eukaryota</taxon>
        <taxon>Sar</taxon>
        <taxon>Stramenopiles</taxon>
        <taxon>Ochrophyta</taxon>
        <taxon>Pelagophyceae</taxon>
        <taxon>Pelagomonadales</taxon>
        <taxon>Pelagomonadaceae</taxon>
        <taxon>Pelagomonas</taxon>
    </lineage>
</organism>
<dbReference type="SUPFAM" id="SSF69318">
    <property type="entry name" value="Integrin alpha N-terminal domain"/>
    <property type="match status" value="3"/>
</dbReference>
<keyword evidence="7" id="KW-1185">Reference proteome</keyword>
<dbReference type="InterPro" id="IPR036020">
    <property type="entry name" value="WW_dom_sf"/>
</dbReference>
<feature type="compositionally biased region" description="Low complexity" evidence="2">
    <location>
        <begin position="1069"/>
        <end position="1082"/>
    </location>
</feature>
<dbReference type="Pfam" id="PF02010">
    <property type="entry name" value="REJ"/>
    <property type="match status" value="1"/>
</dbReference>
<feature type="compositionally biased region" description="Pro residues" evidence="2">
    <location>
        <begin position="1661"/>
        <end position="1673"/>
    </location>
</feature>
<evidence type="ECO:0000313" key="7">
    <source>
        <dbReference type="Proteomes" id="UP000789595"/>
    </source>
</evidence>
<feature type="region of interest" description="Disordered" evidence="2">
    <location>
        <begin position="1006"/>
        <end position="1237"/>
    </location>
</feature>
<evidence type="ECO:0000256" key="1">
    <source>
        <dbReference type="ARBA" id="ARBA00022729"/>
    </source>
</evidence>
<sequence length="3651" mass="382374">MAAVIAVLAAAALAAAQPTPAPVPCVSPETEAECRAAVAAAGLSEGYNTMPFAWSYGSGLGCHTYLSGPFVNSGFWSTSGDPTGEPSDSNRVRVCAASTAPTPRPLFTSSPTALPTGLPTALPTAAPTALPTAAPTALPTAAPTASPTAVPTALPTTLPTGLPTAPPTSVPTALPTSVPTAQPTVSARPTPRPHWVWCASNTFTEHVIKSSATGATCVLAADVDRDGAVDVLFSASATDTVAVLFNDGSQTFTETVISSSADDAWYAEVGDVDGDADVDVLSAARTGDELVWWENDGTSTTFTKRLIATPAGPTSVCAHDVDDDGDLDVVSTSYNDDTLAWYESDLASIVRHRETDPSRCGPLFADTKCTGYSSSGGAEYCNEANGWCGVTDAHRDAQASTTYDYVPGVSEAQSWTLHTLTTSRNWAWLARPVDMDGDGHADVLLASWGDDTVSWWQNDGTGESFAENIITTAQDGPWGCVADDIDGDGAMDVACGSNRDNSVIWYENAKGDSLTWTAHVQSTVHSTLSVFAADVDGDGDTDLLASTSNTDDVLWYQNNGVPLFIEHWIGGVDSGYRIHAADVDGDGDVDPLVADFADNQISWFENECGTPEPTFTPRPTTSPQPTPVPSYDTPAPTGTPSYATAAPTLTPVPTVPAPTPRPSATCDIMAWSARQPFAGTDDSKNVFPVDVDQDGDTDVVVAADNRDTLAWHENADGSGAFTTEHVVTSTRDGLFYASPLDVDGDDDVDIFACSYRDSIVSWWENDGSANFAEHVLNTYGGGALSVIGADVDGDNDVDAVVANEGDNDVEWFENQGSQNYRVRYVSNYVNTPREAAPVDMDGDQDVDVLVASLKGDSIFWFENDGQENFAQYTVGTGADGPKDVEAADLDRDGDVDCVSASQNDDEVAYYENDGTMTFTRTIVSEESDYPWGVAVADVNGDGFLDIVVSAYNDDDLSWLENAGDQTFTENMIDDTSNAGVGVAVFDADADGDWDVVQARANDPAGWYENQCATHPPTISPFPTSVPTAEPTGLPTVPPSPVPTVPPTSEPTALPSTTPTSEPTTPPTSEPTALPSTTPTSEPTTPPTSEPTALPSTTPTSEPTTPPTSEPTALPSTTPTSEPTTPPTSEPTALPSTTPTSEPTTPPTSEPTALPSTTPTSEPTTAPTSEPTALPSTTPTAAPTSLPTLPPTLVPVSAPTPLPTSVPTTIPTSAPTGVPTTLPSPLPTPTPTPAPSISPAPTTYAYEYEIVAHYPMINGSLADVRGGAHGRGCDAQGCGKKLKRAAARDHGDAVLLNASRYVELPNSTTAAVSGDAPRTICLWVRIDVWEHKAQLFEYGGDLARRFGLRTSTPPGRFESVGHGNATVNLTGGFRVAAARFGASLQRGLDRVVGVEAAPAKQGSNATTKSSPWIGTWRHYCLTYVRRNVTLYVDGQRETSWNATVNTSASALYVGADVNGSHTLSGAVDEVYVYRGALAAWQIDVLYQDLSPPSDSASNVEGRRTETRRRERERPPRRSRAPTTPPSAASTPPPTAPPTTAWPTALPTRALATSTGSLSMEGVAAGDFDDADVVASFEEGLEATMNETTVTVTGATDARRRRRLDDAPATTVLFEMLSRRSSADLAADLDAALATGVLAHRLRTRSAAFATVVPLTVVVAFPDPTPGPTPGPSTPTPTARPQSVAPTAAPTVGCDADDPPPRVVEVVFDDSGATVDVAWDAETDLGGGGVGIAFACGSILDFPGATDATCYWSDERTVRADVASAAIVPGDNATALGGVLRRACVVGAPAPRACACHPYANASRTVVLPPENPPAPAIVLEAPETVSRCEGGFVSALQSGGSGGRDFTTVAWSIAEPGAAWAAVPSTATKWYELVLNASHLNVQGGTPPTLTFVGARERTVLVADGVEVDARGVATSCDGRPMSGRAVSYAWDVVDAVTGARLPLASSSRDARKFAAGAGALAPGAYDLVATVVDDAYGFATNGSVRLRVERSALVARVDGGDRTVPLADGAVAVASASYDPDDRSAPLAETWSCAFGNDACGVTADAETGAIVALDRGAGAYVVTLVAAATDGREATAVATFEARAADFPRVSVAPRWTGDAVVANARLVVDASLDGDAGEATYEWTAAGSFVDGAGLADVAATRVAGDAVVDGATTVQSLVIRAGALVPGATYAFSLRATWAGAADAGEAAVTARVAAPPTAGVLRVAPEAGEAITTKFELATSSWASTELPLTYAFFAAADAGAGDTTTVGVALAEAAALDAPEDLCQVVAAAAGLLGSETRRRLQLDDAAAGELFDALLGALDDARGMADASSDGVAQFAAALRAPVRATAGGAPLAADRARLALGQARNLSLDLRATATGGDARDSSAGDLASVVADVLASDLFAVGARRRLDATAAGADVAGAVDDIATALVAGAVDDEAPAAVASGGLAIAAARASASAALDAGGAAAEYTSPDGPFVVALSALDGAGYHAAPVAAAKTLRFSRSAAAGDGRRRLANATFPGNVTLAVPAGDARGAAATGAVANATVYCPWNYVGPVYGTCPADNSTVEYACDRVGGEFRVLCGELLVDACVGWDGGAWDPGACAEDPERSTANATACVCALPEDGGARDYSTATTARSFAKAYLRNLVGPVDPEKSAVILGFLGVVVFASALAAICGHRLDKRDATLRRGRRLVLSHSWRHYADALARQHPLTTVWRRDCKDQQPRAARIIALAGQIVMLMAAVALEMRLEYPDPRCDERKSDRKCLKFTVVYNDHELCRWDDASGTCSVNPPPDDAFGDFSHLLVVLFVIGITLPCQKVYEWAVLDVLARTWLCSGHLWRDVEDAAARAAREVQEDVERAARAGVFAHSVEGAARELRDAATDSLHAVEAAAANELRAVESAVRAGGRAERASHDPDVPRAAAPTPVPTPSLGGGGGGGGAPPRPEDDAPPASPARRAWDAVSPRLRAVLAFREASRTTTPTPPHDFADDGADEAPPRPPSQDPPPPRVASAAAGGGFDEDPDELAVARLVKPAVAGEAGAIALDSTLDDDEADDEGAPDAPGEDPGDLPWRECFDDARGRNYFFNVFTGESRWRPPAAPYVPSLPFLGERSMLPAREFIPSQKEASSWRLNSKRVAWPRHRRGTEKLEALPPPVARPPNRTRDLLRKTSLSGAFGKPACLLKQARELAPAAADAVEARRGELRAAMVAFAARGDARGARAVWLLHELERDLVRKWGLVDGDRTATLSAVAAELLRRLVIAEQWASEFEHLPDHRSEITRVWLASKLRMDAFPRTERLIYERTLKRDLDFASQWHAPQPPSSKVVAFASCVAVLGLAGPVYVLLVYATALGQAQSWPFLLNFFFEFMLVYFLIVPLMILFNKIFLPSLLDERLQQDAFEDDEGFGGASPGAPLTPSDAAPVPELDLDRVDGVEQRIVRMRSYPYKTPLNETPLDFLVAREPELKALVDEARRSRGHGHALALAVDPRLSLEALEQIHDQEHWNPSWSAWLMLNVLGVFLLLPDTMQDIVMEELLLILPAATYLVNEGVLRSTGGRRGRNSRLDNGWFLIAFTLVFGHACALLVTALVSKAQARAAARHEKKRSRVRRRAATLVTSEEGAVFRPRPRAGLLGLDDDSFEEGARTELASALARAKAEDDSASDFSS</sequence>
<keyword evidence="3" id="KW-1133">Transmembrane helix</keyword>
<evidence type="ECO:0000256" key="2">
    <source>
        <dbReference type="SAM" id="MobiDB-lite"/>
    </source>
</evidence>
<dbReference type="InterPro" id="IPR001202">
    <property type="entry name" value="WW_dom"/>
</dbReference>
<dbReference type="Gene3D" id="2.60.120.200">
    <property type="match status" value="1"/>
</dbReference>
<dbReference type="InterPro" id="IPR013320">
    <property type="entry name" value="ConA-like_dom_sf"/>
</dbReference>
<feature type="region of interest" description="Disordered" evidence="2">
    <location>
        <begin position="607"/>
        <end position="660"/>
    </location>
</feature>
<feature type="compositionally biased region" description="Low complexity" evidence="2">
    <location>
        <begin position="108"/>
        <end position="151"/>
    </location>
</feature>
<feature type="compositionally biased region" description="Low complexity" evidence="2">
    <location>
        <begin position="1109"/>
        <end position="1122"/>
    </location>
</feature>
<evidence type="ECO:0000313" key="6">
    <source>
        <dbReference type="EMBL" id="CAH0372794.1"/>
    </source>
</evidence>
<feature type="region of interest" description="Disordered" evidence="2">
    <location>
        <begin position="1490"/>
        <end position="1541"/>
    </location>
</feature>
<feature type="signal peptide" evidence="4">
    <location>
        <begin position="1"/>
        <end position="16"/>
    </location>
</feature>
<feature type="transmembrane region" description="Helical" evidence="3">
    <location>
        <begin position="3345"/>
        <end position="3367"/>
    </location>
</feature>
<dbReference type="Pfam" id="PF13385">
    <property type="entry name" value="Laminin_G_3"/>
    <property type="match status" value="1"/>
</dbReference>
<feature type="transmembrane region" description="Helical" evidence="3">
    <location>
        <begin position="2713"/>
        <end position="2732"/>
    </location>
</feature>
<feature type="transmembrane region" description="Helical" evidence="3">
    <location>
        <begin position="3552"/>
        <end position="3574"/>
    </location>
</feature>
<evidence type="ECO:0000256" key="4">
    <source>
        <dbReference type="SAM" id="SignalP"/>
    </source>
</evidence>
<dbReference type="InterPro" id="IPR028994">
    <property type="entry name" value="Integrin_alpha_N"/>
</dbReference>
<protein>
    <recommendedName>
        <fullName evidence="5">WW domain-containing protein</fullName>
    </recommendedName>
</protein>
<feature type="compositionally biased region" description="Low complexity" evidence="2">
    <location>
        <begin position="1129"/>
        <end position="1142"/>
    </location>
</feature>
<feature type="compositionally biased region" description="Pro residues" evidence="2">
    <location>
        <begin position="2984"/>
        <end position="2995"/>
    </location>
</feature>
<dbReference type="EMBL" id="CAKKNE010000003">
    <property type="protein sequence ID" value="CAH0372794.1"/>
    <property type="molecule type" value="Genomic_DNA"/>
</dbReference>
<feature type="compositionally biased region" description="Low complexity" evidence="2">
    <location>
        <begin position="1089"/>
        <end position="1102"/>
    </location>
</feature>
<feature type="transmembrane region" description="Helical" evidence="3">
    <location>
        <begin position="2643"/>
        <end position="2666"/>
    </location>
</feature>
<feature type="compositionally biased region" description="Low complexity" evidence="2">
    <location>
        <begin position="1149"/>
        <end position="1186"/>
    </location>
</feature>
<dbReference type="InterPro" id="IPR002859">
    <property type="entry name" value="PKD/REJ-like"/>
</dbReference>
<dbReference type="SUPFAM" id="SSF51045">
    <property type="entry name" value="WW domain"/>
    <property type="match status" value="1"/>
</dbReference>
<feature type="compositionally biased region" description="Basic and acidic residues" evidence="2">
    <location>
        <begin position="1499"/>
        <end position="1514"/>
    </location>
</feature>
<feature type="compositionally biased region" description="Low complexity" evidence="2">
    <location>
        <begin position="1204"/>
        <end position="1220"/>
    </location>
</feature>
<keyword evidence="3" id="KW-0812">Transmembrane</keyword>
<feature type="compositionally biased region" description="Low complexity" evidence="2">
    <location>
        <begin position="643"/>
        <end position="652"/>
    </location>
</feature>
<dbReference type="SMART" id="SM00456">
    <property type="entry name" value="WW"/>
    <property type="match status" value="1"/>
</dbReference>
<feature type="compositionally biased region" description="Pro residues" evidence="2">
    <location>
        <begin position="614"/>
        <end position="628"/>
    </location>
</feature>
<dbReference type="PANTHER" id="PTHR44103:SF1">
    <property type="entry name" value="PROPROTEIN CONVERTASE P"/>
    <property type="match status" value="1"/>
</dbReference>
<dbReference type="InterPro" id="IPR013517">
    <property type="entry name" value="FG-GAP"/>
</dbReference>
<dbReference type="Gene3D" id="2.20.70.10">
    <property type="match status" value="1"/>
</dbReference>
<feature type="transmembrane region" description="Helical" evidence="3">
    <location>
        <begin position="3311"/>
        <end position="3333"/>
    </location>
</feature>
<feature type="compositionally biased region" description="Pro residues" evidence="2">
    <location>
        <begin position="1035"/>
        <end position="1048"/>
    </location>
</feature>
<feature type="region of interest" description="Disordered" evidence="2">
    <location>
        <begin position="2891"/>
        <end position="2948"/>
    </location>
</feature>
<reference evidence="6" key="1">
    <citation type="submission" date="2021-11" db="EMBL/GenBank/DDBJ databases">
        <authorList>
            <consortium name="Genoscope - CEA"/>
            <person name="William W."/>
        </authorList>
    </citation>
    <scope>NUCLEOTIDE SEQUENCE</scope>
</reference>
<feature type="chain" id="PRO_5035202871" description="WW domain-containing protein" evidence="4">
    <location>
        <begin position="17"/>
        <end position="3651"/>
    </location>
</feature>
<evidence type="ECO:0000259" key="5">
    <source>
        <dbReference type="PROSITE" id="PS50020"/>
    </source>
</evidence>
<accession>A0A8J2STH7</accession>
<keyword evidence="1 4" id="KW-0732">Signal</keyword>
<feature type="compositionally biased region" description="Gly residues" evidence="2">
    <location>
        <begin position="2919"/>
        <end position="2928"/>
    </location>
</feature>
<feature type="domain" description="WW" evidence="5">
    <location>
        <begin position="3052"/>
        <end position="3086"/>
    </location>
</feature>
<feature type="compositionally biased region" description="Pro residues" evidence="2">
    <location>
        <begin position="1187"/>
        <end position="1203"/>
    </location>
</feature>
<feature type="compositionally biased region" description="Low complexity" evidence="2">
    <location>
        <begin position="1049"/>
        <end position="1062"/>
    </location>
</feature>
<feature type="compositionally biased region" description="Basic and acidic residues" evidence="2">
    <location>
        <begin position="2894"/>
        <end position="2905"/>
    </location>
</feature>
<feature type="region of interest" description="Disordered" evidence="2">
    <location>
        <begin position="100"/>
        <end position="151"/>
    </location>
</feature>
<dbReference type="OrthoDB" id="10022113at2759"/>
<dbReference type="Gene3D" id="2.130.10.130">
    <property type="entry name" value="Integrin alpha, N-terminal"/>
    <property type="match status" value="3"/>
</dbReference>
<feature type="region of interest" description="Disordered" evidence="2">
    <location>
        <begin position="2960"/>
        <end position="3008"/>
    </location>
</feature>
<name>A0A8J2STH7_9STRA</name>
<feature type="region of interest" description="Disordered" evidence="2">
    <location>
        <begin position="165"/>
        <end position="190"/>
    </location>
</feature>
<proteinExistence type="predicted"/>
<feature type="compositionally biased region" description="Acidic residues" evidence="2">
    <location>
        <begin position="3034"/>
        <end position="3054"/>
    </location>
</feature>
<dbReference type="Pfam" id="PF13517">
    <property type="entry name" value="FG-GAP_3"/>
    <property type="match status" value="5"/>
</dbReference>
<feature type="compositionally biased region" description="Pro residues" evidence="2">
    <location>
        <begin position="1221"/>
        <end position="1237"/>
    </location>
</feature>
<dbReference type="PROSITE" id="PS50020">
    <property type="entry name" value="WW_DOMAIN_2"/>
    <property type="match status" value="1"/>
</dbReference>
<dbReference type="Pfam" id="PF00397">
    <property type="entry name" value="WW"/>
    <property type="match status" value="1"/>
</dbReference>
<comment type="caution">
    <text evidence="6">The sequence shown here is derived from an EMBL/GenBank/DDBJ whole genome shotgun (WGS) entry which is preliminary data.</text>
</comment>
<feature type="region of interest" description="Disordered" evidence="2">
    <location>
        <begin position="1661"/>
        <end position="1697"/>
    </location>
</feature>
<feature type="compositionally biased region" description="Polar residues" evidence="2">
    <location>
        <begin position="170"/>
        <end position="187"/>
    </location>
</feature>